<comment type="caution">
    <text evidence="1">The sequence shown here is derived from an EMBL/GenBank/DDBJ whole genome shotgun (WGS) entry which is preliminary data.</text>
</comment>
<evidence type="ECO:0000313" key="1">
    <source>
        <dbReference type="EMBL" id="GLX84506.1"/>
    </source>
</evidence>
<accession>A0ABQ6H8Q9</accession>
<gene>
    <name evidence="1" type="ORF">tloyanaT_07580</name>
</gene>
<dbReference type="Gene3D" id="3.90.79.10">
    <property type="entry name" value="Nucleoside Triphosphate Pyrophosphohydrolase"/>
    <property type="match status" value="1"/>
</dbReference>
<reference evidence="1 2" key="1">
    <citation type="submission" date="2023-03" db="EMBL/GenBank/DDBJ databases">
        <title>Thalassotalea loyana LMG 22536T draft genome sequence.</title>
        <authorList>
            <person name="Sawabe T."/>
        </authorList>
    </citation>
    <scope>NUCLEOTIDE SEQUENCE [LARGE SCALE GENOMIC DNA]</scope>
    <source>
        <strain evidence="1 2">LMG 22536</strain>
    </source>
</reference>
<dbReference type="Proteomes" id="UP001157134">
    <property type="component" value="Unassembled WGS sequence"/>
</dbReference>
<dbReference type="RefSeq" id="WP_284296093.1">
    <property type="nucleotide sequence ID" value="NZ_BSSV01000001.1"/>
</dbReference>
<dbReference type="InterPro" id="IPR015797">
    <property type="entry name" value="NUDIX_hydrolase-like_dom_sf"/>
</dbReference>
<name>A0ABQ6H8Q9_9GAMM</name>
<dbReference type="SUPFAM" id="SSF55811">
    <property type="entry name" value="Nudix"/>
    <property type="match status" value="1"/>
</dbReference>
<evidence type="ECO:0000313" key="2">
    <source>
        <dbReference type="Proteomes" id="UP001157134"/>
    </source>
</evidence>
<evidence type="ECO:0008006" key="3">
    <source>
        <dbReference type="Google" id="ProtNLM"/>
    </source>
</evidence>
<organism evidence="1 2">
    <name type="scientific">Thalassotalea loyana</name>
    <dbReference type="NCBI Taxonomy" id="280483"/>
    <lineage>
        <taxon>Bacteria</taxon>
        <taxon>Pseudomonadati</taxon>
        <taxon>Pseudomonadota</taxon>
        <taxon>Gammaproteobacteria</taxon>
        <taxon>Alteromonadales</taxon>
        <taxon>Colwelliaceae</taxon>
        <taxon>Thalassotalea</taxon>
    </lineage>
</organism>
<sequence length="181" mass="20737">MNRILLLIVAFLAFPLLAQENNKVSEFHRLLIFNSDNQLMVVKIKNTNFWVTPGLYSENQALTNENLHKLAAEYGLTVSQPDLRGVFVLQNKQNNSISNRSFFNVTVNGGALKTPDNIDEIKWLPIDEAIQVITFPHINMLIKQVNDNPNTVWGGTVLRYKEDDKFKSKLTKPFYPLKPNH</sequence>
<keyword evidence="2" id="KW-1185">Reference proteome</keyword>
<proteinExistence type="predicted"/>
<protein>
    <recommendedName>
        <fullName evidence="3">NUDIX hydrolase</fullName>
    </recommendedName>
</protein>
<dbReference type="EMBL" id="BSSV01000001">
    <property type="protein sequence ID" value="GLX84506.1"/>
    <property type="molecule type" value="Genomic_DNA"/>
</dbReference>